<accession>A0A6A6P530</accession>
<evidence type="ECO:0000256" key="7">
    <source>
        <dbReference type="SAM" id="MobiDB-lite"/>
    </source>
</evidence>
<dbReference type="Pfam" id="PF04130">
    <property type="entry name" value="GCP_C_terminal"/>
    <property type="match status" value="1"/>
</dbReference>
<dbReference type="AlphaFoldDB" id="A0A6A6P530"/>
<protein>
    <recommendedName>
        <fullName evidence="6">Spindle pole body component</fullName>
    </recommendedName>
</protein>
<feature type="domain" description="Gamma tubulin complex component protein N-terminal" evidence="9">
    <location>
        <begin position="23"/>
        <end position="176"/>
    </location>
</feature>
<dbReference type="InterPro" id="IPR042241">
    <property type="entry name" value="GCP_C_sf"/>
</dbReference>
<dbReference type="GO" id="GO:0000278">
    <property type="term" value="P:mitotic cell cycle"/>
    <property type="evidence" value="ECO:0007669"/>
    <property type="project" value="TreeGrafter"/>
</dbReference>
<evidence type="ECO:0000256" key="2">
    <source>
        <dbReference type="ARBA" id="ARBA00010337"/>
    </source>
</evidence>
<keyword evidence="5 6" id="KW-0206">Cytoskeleton</keyword>
<gene>
    <name evidence="10" type="ORF">BDY21DRAFT_338981</name>
</gene>
<dbReference type="GO" id="GO:0031122">
    <property type="term" value="P:cytoplasmic microtubule organization"/>
    <property type="evidence" value="ECO:0007669"/>
    <property type="project" value="TreeGrafter"/>
</dbReference>
<evidence type="ECO:0000313" key="10">
    <source>
        <dbReference type="EMBL" id="KAF2458852.1"/>
    </source>
</evidence>
<organism evidence="10 11">
    <name type="scientific">Lineolata rhizophorae</name>
    <dbReference type="NCBI Taxonomy" id="578093"/>
    <lineage>
        <taxon>Eukaryota</taxon>
        <taxon>Fungi</taxon>
        <taxon>Dikarya</taxon>
        <taxon>Ascomycota</taxon>
        <taxon>Pezizomycotina</taxon>
        <taxon>Dothideomycetes</taxon>
        <taxon>Dothideomycetes incertae sedis</taxon>
        <taxon>Lineolatales</taxon>
        <taxon>Lineolataceae</taxon>
        <taxon>Lineolata</taxon>
    </lineage>
</organism>
<feature type="domain" description="Gamma tubulin complex component C-terminal" evidence="8">
    <location>
        <begin position="192"/>
        <end position="653"/>
    </location>
</feature>
<dbReference type="Gene3D" id="1.20.120.1900">
    <property type="entry name" value="Gamma-tubulin complex, C-terminal domain"/>
    <property type="match status" value="1"/>
</dbReference>
<dbReference type="GO" id="GO:0051011">
    <property type="term" value="F:microtubule minus-end binding"/>
    <property type="evidence" value="ECO:0007669"/>
    <property type="project" value="TreeGrafter"/>
</dbReference>
<feature type="region of interest" description="Disordered" evidence="7">
    <location>
        <begin position="613"/>
        <end position="632"/>
    </location>
</feature>
<dbReference type="GO" id="GO:0005874">
    <property type="term" value="C:microtubule"/>
    <property type="evidence" value="ECO:0007669"/>
    <property type="project" value="UniProtKB-KW"/>
</dbReference>
<feature type="compositionally biased region" description="Gly residues" evidence="7">
    <location>
        <begin position="613"/>
        <end position="626"/>
    </location>
</feature>
<dbReference type="GO" id="GO:0043015">
    <property type="term" value="F:gamma-tubulin binding"/>
    <property type="evidence" value="ECO:0007669"/>
    <property type="project" value="InterPro"/>
</dbReference>
<evidence type="ECO:0000256" key="1">
    <source>
        <dbReference type="ARBA" id="ARBA00004267"/>
    </source>
</evidence>
<reference evidence="10" key="1">
    <citation type="journal article" date="2020" name="Stud. Mycol.">
        <title>101 Dothideomycetes genomes: a test case for predicting lifestyles and emergence of pathogens.</title>
        <authorList>
            <person name="Haridas S."/>
            <person name="Albert R."/>
            <person name="Binder M."/>
            <person name="Bloem J."/>
            <person name="Labutti K."/>
            <person name="Salamov A."/>
            <person name="Andreopoulos B."/>
            <person name="Baker S."/>
            <person name="Barry K."/>
            <person name="Bills G."/>
            <person name="Bluhm B."/>
            <person name="Cannon C."/>
            <person name="Castanera R."/>
            <person name="Culley D."/>
            <person name="Daum C."/>
            <person name="Ezra D."/>
            <person name="Gonzalez J."/>
            <person name="Henrissat B."/>
            <person name="Kuo A."/>
            <person name="Liang C."/>
            <person name="Lipzen A."/>
            <person name="Lutzoni F."/>
            <person name="Magnuson J."/>
            <person name="Mondo S."/>
            <person name="Nolan M."/>
            <person name="Ohm R."/>
            <person name="Pangilinan J."/>
            <person name="Park H.-J."/>
            <person name="Ramirez L."/>
            <person name="Alfaro M."/>
            <person name="Sun H."/>
            <person name="Tritt A."/>
            <person name="Yoshinaga Y."/>
            <person name="Zwiers L.-H."/>
            <person name="Turgeon B."/>
            <person name="Goodwin S."/>
            <person name="Spatafora J."/>
            <person name="Crous P."/>
            <person name="Grigoriev I."/>
        </authorList>
    </citation>
    <scope>NUCLEOTIDE SEQUENCE</scope>
    <source>
        <strain evidence="10">ATCC 16933</strain>
    </source>
</reference>
<dbReference type="GO" id="GO:0051225">
    <property type="term" value="P:spindle assembly"/>
    <property type="evidence" value="ECO:0007669"/>
    <property type="project" value="TreeGrafter"/>
</dbReference>
<comment type="subcellular location">
    <subcellularLocation>
        <location evidence="1 6">Cytoplasm</location>
        <location evidence="1 6">Cytoskeleton</location>
        <location evidence="1 6">Microtubule organizing center</location>
    </subcellularLocation>
</comment>
<keyword evidence="11" id="KW-1185">Reference proteome</keyword>
<evidence type="ECO:0000256" key="3">
    <source>
        <dbReference type="ARBA" id="ARBA00022490"/>
    </source>
</evidence>
<evidence type="ECO:0000259" key="8">
    <source>
        <dbReference type="Pfam" id="PF04130"/>
    </source>
</evidence>
<feature type="region of interest" description="Disordered" evidence="7">
    <location>
        <begin position="450"/>
        <end position="481"/>
    </location>
</feature>
<dbReference type="GO" id="GO:0000922">
    <property type="term" value="C:spindle pole"/>
    <property type="evidence" value="ECO:0007669"/>
    <property type="project" value="InterPro"/>
</dbReference>
<dbReference type="InterPro" id="IPR041470">
    <property type="entry name" value="GCP_N"/>
</dbReference>
<dbReference type="GO" id="GO:0007020">
    <property type="term" value="P:microtubule nucleation"/>
    <property type="evidence" value="ECO:0007669"/>
    <property type="project" value="InterPro"/>
</dbReference>
<dbReference type="InterPro" id="IPR007259">
    <property type="entry name" value="GCP"/>
</dbReference>
<dbReference type="PANTHER" id="PTHR19302:SF27">
    <property type="entry name" value="GAMMA-TUBULIN COMPLEX COMPONENT 4"/>
    <property type="match status" value="1"/>
</dbReference>
<keyword evidence="3 6" id="KW-0963">Cytoplasm</keyword>
<comment type="similarity">
    <text evidence="2 6">Belongs to the TUBGCP family.</text>
</comment>
<dbReference type="PANTHER" id="PTHR19302">
    <property type="entry name" value="GAMMA TUBULIN COMPLEX PROTEIN"/>
    <property type="match status" value="1"/>
</dbReference>
<evidence type="ECO:0000256" key="6">
    <source>
        <dbReference type="RuleBase" id="RU363050"/>
    </source>
</evidence>
<dbReference type="Proteomes" id="UP000799766">
    <property type="component" value="Unassembled WGS sequence"/>
</dbReference>
<sequence length="665" mass="73388">MEWFWATVTYMLPVEPPEGGDKRGCSGAEIINRLRDEAQTGYPDIEEAAVDLSKTAEMAWLRQLSSWVLYGRLPSYGTEDFFIHEEEIEDGPPEFRSNSRLLPKFVSAQTASSILFIGRSLNHIRARKANLESRSSRSSELTLLPCHLEELGKVKAPITSASLSGTVSAIRASLSRNTLQELLPLPKIIQILTLLRDFFLLGRGEFAVALIESADECLRNRTERSASHKPSTGVRGLLFKDSELNGVLSKTWSTLSSLVDQDDGDNFSADEILDLARDIVRLSVSKQPAPTRPSTPGRAREKDDILPTLPMSLFNDVLLSVPTTLSLDISSPLDLFLSQPEIDIYSTICSYLLGIRHSHVRLASLWKETTLRRDHPAPLAGTHCATPTGKNLLRVRRARSKARNIEMRKVWATCSAAVFFLAEAGAYFEGEVILESWRHFHEWLVGPSNERPGSRAALRQQGDRSASGTPQPPDMSTLSMHSPGVVRQSFASSQHQPDSGVPLDPESLAAAHKRFLSSIVHALLLSDLPFTTSLRALVSHTDQLVAFFARLRAIQTNLDLEEDEGVVDALADYANEEKEVKLELDRARKRIDGDLKALVGRLREVDVERVSGGPGGIVGKGGGRGAAGRLDEKREYEPWKSGGVDRLLMKLDFGSVVEEEDEGAD</sequence>
<evidence type="ECO:0000313" key="11">
    <source>
        <dbReference type="Proteomes" id="UP000799766"/>
    </source>
</evidence>
<name>A0A6A6P530_9PEZI</name>
<dbReference type="GO" id="GO:0000930">
    <property type="term" value="C:gamma-tubulin complex"/>
    <property type="evidence" value="ECO:0007669"/>
    <property type="project" value="TreeGrafter"/>
</dbReference>
<dbReference type="InterPro" id="IPR040457">
    <property type="entry name" value="GCP_C"/>
</dbReference>
<evidence type="ECO:0000259" key="9">
    <source>
        <dbReference type="Pfam" id="PF17681"/>
    </source>
</evidence>
<dbReference type="Pfam" id="PF17681">
    <property type="entry name" value="GCP_N_terminal"/>
    <property type="match status" value="1"/>
</dbReference>
<dbReference type="OrthoDB" id="78652at2759"/>
<dbReference type="GO" id="GO:0044732">
    <property type="term" value="C:mitotic spindle pole body"/>
    <property type="evidence" value="ECO:0007669"/>
    <property type="project" value="TreeGrafter"/>
</dbReference>
<feature type="compositionally biased region" description="Polar residues" evidence="7">
    <location>
        <begin position="463"/>
        <end position="480"/>
    </location>
</feature>
<evidence type="ECO:0000256" key="5">
    <source>
        <dbReference type="ARBA" id="ARBA00023212"/>
    </source>
</evidence>
<evidence type="ECO:0000256" key="4">
    <source>
        <dbReference type="ARBA" id="ARBA00022701"/>
    </source>
</evidence>
<dbReference type="GO" id="GO:0051321">
    <property type="term" value="P:meiotic cell cycle"/>
    <property type="evidence" value="ECO:0007669"/>
    <property type="project" value="TreeGrafter"/>
</dbReference>
<proteinExistence type="inferred from homology"/>
<keyword evidence="4 6" id="KW-0493">Microtubule</keyword>
<dbReference type="EMBL" id="MU001676">
    <property type="protein sequence ID" value="KAF2458852.1"/>
    <property type="molecule type" value="Genomic_DNA"/>
</dbReference>